<dbReference type="Gene3D" id="3.10.450.50">
    <property type="match status" value="1"/>
</dbReference>
<dbReference type="RefSeq" id="WP_124729979.1">
    <property type="nucleotide sequence ID" value="NZ_CBCSKC010000001.1"/>
</dbReference>
<dbReference type="SUPFAM" id="SSF103642">
    <property type="entry name" value="Sec-C motif"/>
    <property type="match status" value="1"/>
</dbReference>
<feature type="compositionally biased region" description="Polar residues" evidence="1">
    <location>
        <begin position="348"/>
        <end position="374"/>
    </location>
</feature>
<dbReference type="Pfam" id="PF02810">
    <property type="entry name" value="SEC-C"/>
    <property type="match status" value="1"/>
</dbReference>
<protein>
    <submittedName>
        <fullName evidence="3">Zinc chelation protein SecC</fullName>
    </submittedName>
</protein>
<evidence type="ECO:0000313" key="4">
    <source>
        <dbReference type="Proteomes" id="UP000278035"/>
    </source>
</evidence>
<dbReference type="SUPFAM" id="SSF51197">
    <property type="entry name" value="Clavaminate synthase-like"/>
    <property type="match status" value="1"/>
</dbReference>
<dbReference type="InterPro" id="IPR004027">
    <property type="entry name" value="SEC_C_motif"/>
</dbReference>
<dbReference type="Pfam" id="PF05118">
    <property type="entry name" value="Asp_Arg_Hydrox"/>
    <property type="match status" value="1"/>
</dbReference>
<name>A0A3G8LUM4_9GAMM</name>
<evidence type="ECO:0000259" key="2">
    <source>
        <dbReference type="Pfam" id="PF05118"/>
    </source>
</evidence>
<gene>
    <name evidence="3" type="ORF">EGC82_06130</name>
</gene>
<keyword evidence="4" id="KW-1185">Reference proteome</keyword>
<organism evidence="3 4">
    <name type="scientific">Shewanella livingstonensis</name>
    <dbReference type="NCBI Taxonomy" id="150120"/>
    <lineage>
        <taxon>Bacteria</taxon>
        <taxon>Pseudomonadati</taxon>
        <taxon>Pseudomonadota</taxon>
        <taxon>Gammaproteobacteria</taxon>
        <taxon>Alteromonadales</taxon>
        <taxon>Shewanellaceae</taxon>
        <taxon>Shewanella</taxon>
    </lineage>
</organism>
<dbReference type="OrthoDB" id="1441538at2"/>
<evidence type="ECO:0000313" key="3">
    <source>
        <dbReference type="EMBL" id="AZG72388.1"/>
    </source>
</evidence>
<accession>A0A3G8LUM4</accession>
<proteinExistence type="predicted"/>
<dbReference type="AlphaFoldDB" id="A0A3G8LUM4"/>
<dbReference type="Gene3D" id="2.60.120.330">
    <property type="entry name" value="B-lactam Antibiotic, Isopenicillin N Synthase, Chain"/>
    <property type="match status" value="1"/>
</dbReference>
<dbReference type="EMBL" id="CP034015">
    <property type="protein sequence ID" value="AZG72388.1"/>
    <property type="molecule type" value="Genomic_DNA"/>
</dbReference>
<reference evidence="4" key="1">
    <citation type="submission" date="2018-11" db="EMBL/GenBank/DDBJ databases">
        <title>Shewanella sp. M2.</title>
        <authorList>
            <person name="Hwang Y.J."/>
            <person name="Hwang C.Y."/>
        </authorList>
    </citation>
    <scope>NUCLEOTIDE SEQUENCE [LARGE SCALE GENOMIC DNA]</scope>
    <source>
        <strain evidence="4">LMG 19866</strain>
    </source>
</reference>
<dbReference type="KEGG" id="slj:EGC82_06130"/>
<dbReference type="Proteomes" id="UP000278035">
    <property type="component" value="Chromosome"/>
</dbReference>
<dbReference type="InterPro" id="IPR007803">
    <property type="entry name" value="Asp/Arg/Pro-Hydrxlase"/>
</dbReference>
<sequence>MKLPHEFYQLPYTFDVSQLVKEVEQISESDWVTHHEGFQGNSAIPLISVNGDFNNDFKGPMKPTSALEKSPYIKQILASFGEVLSRSRLMRLAPGAQVPLHSDINYHWYKRVRVHIPITTTEQVQFFCHDKQVHMGAGECWIFDSWKLHKVENNSDQYRVHLVVDLAGSSRFWRTVFQHSRSIADNQSVPLKCQSIDFQTNLAHDITTEQFNAPVIMPAAEIEYLTNELLAEVKHNPENLVADVNAFSLLITDFVADWRMLWLQFECTKAGWPHYHALREQTMIKALQCAKSLQLMHSGSAIKAFEQLVIVACMNIELSDQHQGNNSSAAAPNITTKNTAKGSVKAAVSTNQTPTEAPNTASTNTFSAPQSRNSPCPCGSGERYKACHGKVS</sequence>
<feature type="domain" description="Aspartyl/asparaginy/proline hydroxylase" evidence="2">
    <location>
        <begin position="63"/>
        <end position="166"/>
    </location>
</feature>
<evidence type="ECO:0000256" key="1">
    <source>
        <dbReference type="SAM" id="MobiDB-lite"/>
    </source>
</evidence>
<dbReference type="InterPro" id="IPR027443">
    <property type="entry name" value="IPNS-like_sf"/>
</dbReference>
<feature type="region of interest" description="Disordered" evidence="1">
    <location>
        <begin position="341"/>
        <end position="392"/>
    </location>
</feature>